<evidence type="ECO:0000256" key="1">
    <source>
        <dbReference type="ARBA" id="ARBA00010790"/>
    </source>
</evidence>
<accession>A0ABD2WCD7</accession>
<dbReference type="PIRSF" id="PIRSF000137">
    <property type="entry name" value="Alcohol_oxidase"/>
    <property type="match status" value="1"/>
</dbReference>
<dbReference type="PANTHER" id="PTHR11552">
    <property type="entry name" value="GLUCOSE-METHANOL-CHOLINE GMC OXIDOREDUCTASE"/>
    <property type="match status" value="1"/>
</dbReference>
<evidence type="ECO:0000256" key="2">
    <source>
        <dbReference type="PIRSR" id="PIRSR000137-2"/>
    </source>
</evidence>
<feature type="binding site" evidence="2">
    <location>
        <position position="273"/>
    </location>
    <ligand>
        <name>FAD</name>
        <dbReference type="ChEBI" id="CHEBI:57692"/>
    </ligand>
</feature>
<reference evidence="4 5" key="1">
    <citation type="journal article" date="2024" name="bioRxiv">
        <title>A reference genome for Trichogramma kaykai: A tiny desert-dwelling parasitoid wasp with competing sex-ratio distorters.</title>
        <authorList>
            <person name="Culotta J."/>
            <person name="Lindsey A.R."/>
        </authorList>
    </citation>
    <scope>NUCLEOTIDE SEQUENCE [LARGE SCALE GENOMIC DNA]</scope>
    <source>
        <strain evidence="4 5">KSX58</strain>
    </source>
</reference>
<keyword evidence="5" id="KW-1185">Reference proteome</keyword>
<sequence length="608" mass="67947">MTWTPDIDIVTCSTRYTEYACPSTFLTFLSFLLQYASKPSYKNEVPDSVDGYDFIIVGAGSAGCVLANRLSEIKRWKILLLEAGDEQPLISQMPAMIPLMFKSSIDYNYNTQPEPAACKAFENHSCYWPRGKVMGGSSTTNFMWYNRGSRQDYDDWADAGNEGWSYDEVLPYFKKSEDLREPKIIVNSAESHGTGGPLTVDRFPHHDKINDLFIEAGKELGLKEIDYNSGYQVGISRIQSTSIDGSRQSVNDAFIRPIRGRRRNLVIKPNSSVTKIIINPKTKCAVGVELKTLDGKIKRAYAKKEVILSAGALESPKLLMLSGIGPKKELQEVGISFIKELPVGQNLQDHVTTTPVITIKLNESTSTVKNPRDIQKDVERWMVTREGPIAGIGAIDWVAYVQTPYENREGVPDIEISAVFYVSNNCSSPDDCSFYPFSYYDTINVYAAAMSPTSRGYLTLNKTDPTNSHPLIYANYLTTESDIKVLVEGAKIAKKFADTDALKKNNIFRAYVPVAGCEYFLLDSDEYFECLSRMYTYTSYHPVGTCKMGPAYDKGAVVDPSLKVYGIKNLRVIDASIMPSITRGTTNPVTIMIAEKGSDLIKEYWIKK</sequence>
<dbReference type="Pfam" id="PF00732">
    <property type="entry name" value="GMC_oxred_N"/>
    <property type="match status" value="1"/>
</dbReference>
<dbReference type="Gene3D" id="3.50.50.60">
    <property type="entry name" value="FAD/NAD(P)-binding domain"/>
    <property type="match status" value="1"/>
</dbReference>
<dbReference type="SUPFAM" id="SSF51905">
    <property type="entry name" value="FAD/NAD(P)-binding domain"/>
    <property type="match status" value="1"/>
</dbReference>
<dbReference type="PROSITE" id="PS00624">
    <property type="entry name" value="GMC_OXRED_2"/>
    <property type="match status" value="1"/>
</dbReference>
<dbReference type="InterPro" id="IPR012132">
    <property type="entry name" value="GMC_OxRdtase"/>
</dbReference>
<dbReference type="AlphaFoldDB" id="A0ABD2WCD7"/>
<keyword evidence="2" id="KW-0274">FAD</keyword>
<protein>
    <recommendedName>
        <fullName evidence="3">Glucose-methanol-choline oxidoreductase N-terminal domain-containing protein</fullName>
    </recommendedName>
</protein>
<dbReference type="InterPro" id="IPR000172">
    <property type="entry name" value="GMC_OxRdtase_N"/>
</dbReference>
<gene>
    <name evidence="4" type="ORF">TKK_014525</name>
</gene>
<comment type="similarity">
    <text evidence="1">Belongs to the GMC oxidoreductase family.</text>
</comment>
<dbReference type="PANTHER" id="PTHR11552:SF154">
    <property type="entry name" value="FI04917P"/>
    <property type="match status" value="1"/>
</dbReference>
<dbReference type="InterPro" id="IPR007867">
    <property type="entry name" value="GMC_OxRtase_C"/>
</dbReference>
<feature type="domain" description="Glucose-methanol-choline oxidoreductase N-terminal" evidence="3">
    <location>
        <begin position="311"/>
        <end position="325"/>
    </location>
</feature>
<comment type="caution">
    <text evidence="4">The sequence shown here is derived from an EMBL/GenBank/DDBJ whole genome shotgun (WGS) entry which is preliminary data.</text>
</comment>
<feature type="binding site" evidence="2">
    <location>
        <position position="133"/>
    </location>
    <ligand>
        <name>FAD</name>
        <dbReference type="ChEBI" id="CHEBI:57692"/>
    </ligand>
</feature>
<dbReference type="EMBL" id="JBJJXI010000117">
    <property type="protein sequence ID" value="KAL3390354.1"/>
    <property type="molecule type" value="Genomic_DNA"/>
</dbReference>
<evidence type="ECO:0000259" key="3">
    <source>
        <dbReference type="PROSITE" id="PS00624"/>
    </source>
</evidence>
<proteinExistence type="inferred from homology"/>
<name>A0ABD2WCD7_9HYME</name>
<dbReference type="Proteomes" id="UP001627154">
    <property type="component" value="Unassembled WGS sequence"/>
</dbReference>
<comment type="cofactor">
    <cofactor evidence="2">
        <name>FAD</name>
        <dbReference type="ChEBI" id="CHEBI:57692"/>
    </cofactor>
</comment>
<organism evidence="4 5">
    <name type="scientific">Trichogramma kaykai</name>
    <dbReference type="NCBI Taxonomy" id="54128"/>
    <lineage>
        <taxon>Eukaryota</taxon>
        <taxon>Metazoa</taxon>
        <taxon>Ecdysozoa</taxon>
        <taxon>Arthropoda</taxon>
        <taxon>Hexapoda</taxon>
        <taxon>Insecta</taxon>
        <taxon>Pterygota</taxon>
        <taxon>Neoptera</taxon>
        <taxon>Endopterygota</taxon>
        <taxon>Hymenoptera</taxon>
        <taxon>Apocrita</taxon>
        <taxon>Proctotrupomorpha</taxon>
        <taxon>Chalcidoidea</taxon>
        <taxon>Trichogrammatidae</taxon>
        <taxon>Trichogramma</taxon>
    </lineage>
</organism>
<dbReference type="InterPro" id="IPR036188">
    <property type="entry name" value="FAD/NAD-bd_sf"/>
</dbReference>
<dbReference type="Pfam" id="PF05199">
    <property type="entry name" value="GMC_oxred_C"/>
    <property type="match status" value="1"/>
</dbReference>
<evidence type="ECO:0000313" key="5">
    <source>
        <dbReference type="Proteomes" id="UP001627154"/>
    </source>
</evidence>
<dbReference type="Gene3D" id="3.30.560.10">
    <property type="entry name" value="Glucose Oxidase, domain 3"/>
    <property type="match status" value="1"/>
</dbReference>
<keyword evidence="2" id="KW-0285">Flavoprotein</keyword>
<evidence type="ECO:0000313" key="4">
    <source>
        <dbReference type="EMBL" id="KAL3390354.1"/>
    </source>
</evidence>
<dbReference type="SUPFAM" id="SSF54373">
    <property type="entry name" value="FAD-linked reductases, C-terminal domain"/>
    <property type="match status" value="1"/>
</dbReference>